<dbReference type="EMBL" id="QTSX02007136">
    <property type="protein sequence ID" value="KAJ9050810.1"/>
    <property type="molecule type" value="Genomic_DNA"/>
</dbReference>
<gene>
    <name evidence="1" type="primary">MRPL4</name>
    <name evidence="1" type="ORF">DSO57_1010810</name>
</gene>
<keyword evidence="1" id="KW-0689">Ribosomal protein</keyword>
<evidence type="ECO:0000313" key="2">
    <source>
        <dbReference type="Proteomes" id="UP001165960"/>
    </source>
</evidence>
<keyword evidence="1" id="KW-0687">Ribonucleoprotein</keyword>
<comment type="caution">
    <text evidence="1">The sequence shown here is derived from an EMBL/GenBank/DDBJ whole genome shotgun (WGS) entry which is preliminary data.</text>
</comment>
<name>A0ACC2RL79_9FUNG</name>
<proteinExistence type="predicted"/>
<reference evidence="1" key="1">
    <citation type="submission" date="2022-04" db="EMBL/GenBank/DDBJ databases">
        <title>Genome of the entomopathogenic fungus Entomophthora muscae.</title>
        <authorList>
            <person name="Elya C."/>
            <person name="Lovett B.R."/>
            <person name="Lee E."/>
            <person name="Macias A.M."/>
            <person name="Hajek A.E."/>
            <person name="De Bivort B.L."/>
            <person name="Kasson M.T."/>
            <person name="De Fine Licht H.H."/>
            <person name="Stajich J.E."/>
        </authorList>
    </citation>
    <scope>NUCLEOTIDE SEQUENCE</scope>
    <source>
        <strain evidence="1">Berkeley</strain>
    </source>
</reference>
<protein>
    <submittedName>
        <fullName evidence="1">54S ribosomal protein L4 mitochondrial</fullName>
    </submittedName>
</protein>
<evidence type="ECO:0000313" key="1">
    <source>
        <dbReference type="EMBL" id="KAJ9050810.1"/>
    </source>
</evidence>
<dbReference type="Proteomes" id="UP001165960">
    <property type="component" value="Unassembled WGS sequence"/>
</dbReference>
<keyword evidence="2" id="KW-1185">Reference proteome</keyword>
<accession>A0ACC2RL79</accession>
<organism evidence="1 2">
    <name type="scientific">Entomophthora muscae</name>
    <dbReference type="NCBI Taxonomy" id="34485"/>
    <lineage>
        <taxon>Eukaryota</taxon>
        <taxon>Fungi</taxon>
        <taxon>Fungi incertae sedis</taxon>
        <taxon>Zoopagomycota</taxon>
        <taxon>Entomophthoromycotina</taxon>
        <taxon>Entomophthoromycetes</taxon>
        <taxon>Entomophthorales</taxon>
        <taxon>Entomophthoraceae</taxon>
        <taxon>Entomophthora</taxon>
    </lineage>
</organism>
<sequence length="148" mass="17117">MCALRFAKNIALSTVKSTNRLLSRGLEEFFENGVSLPLTRAHTGRAWRATELRLKSFEDLHKLWFVNLKERNVLATQRAEARRWRITEESFTNKGRNIKVKKNMARILTVLNERRIQWELAKKADMSSNTKNTILPSTAETKSEVNTA</sequence>